<evidence type="ECO:0000256" key="13">
    <source>
        <dbReference type="ARBA" id="ARBA00047912"/>
    </source>
</evidence>
<evidence type="ECO:0000256" key="7">
    <source>
        <dbReference type="ARBA" id="ARBA00022989"/>
    </source>
</evidence>
<evidence type="ECO:0000256" key="5">
    <source>
        <dbReference type="ARBA" id="ARBA00022692"/>
    </source>
</evidence>
<dbReference type="GO" id="GO:0006813">
    <property type="term" value="P:potassium ion transport"/>
    <property type="evidence" value="ECO:0007669"/>
    <property type="project" value="UniProtKB-KW"/>
</dbReference>
<dbReference type="InterPro" id="IPR018422">
    <property type="entry name" value="Cation/H_exchanger_CPA1"/>
</dbReference>
<keyword evidence="3" id="KW-1003">Cell membrane</keyword>
<keyword evidence="6" id="KW-0630">Potassium</keyword>
<gene>
    <name evidence="14" type="ORF">ZEAMMB73_Zm00001d031232</name>
</gene>
<evidence type="ECO:0000256" key="4">
    <source>
        <dbReference type="ARBA" id="ARBA00022538"/>
    </source>
</evidence>
<dbReference type="GO" id="GO:0015385">
    <property type="term" value="F:sodium:proton antiporter activity"/>
    <property type="evidence" value="ECO:0007669"/>
    <property type="project" value="InterPro"/>
</dbReference>
<evidence type="ECO:0000256" key="2">
    <source>
        <dbReference type="ARBA" id="ARBA00022448"/>
    </source>
</evidence>
<evidence type="ECO:0000256" key="1">
    <source>
        <dbReference type="ARBA" id="ARBA00004651"/>
    </source>
</evidence>
<dbReference type="PANTHER" id="PTHR10110">
    <property type="entry name" value="SODIUM/HYDROGEN EXCHANGER"/>
    <property type="match status" value="1"/>
</dbReference>
<keyword evidence="5" id="KW-0812">Transmembrane</keyword>
<evidence type="ECO:0000313" key="14">
    <source>
        <dbReference type="EMBL" id="ONM02406.1"/>
    </source>
</evidence>
<evidence type="ECO:0000256" key="11">
    <source>
        <dbReference type="ARBA" id="ARBA00023201"/>
    </source>
</evidence>
<keyword evidence="2" id="KW-0813">Transport</keyword>
<evidence type="ECO:0000256" key="9">
    <source>
        <dbReference type="ARBA" id="ARBA00023065"/>
    </source>
</evidence>
<reference evidence="14" key="1">
    <citation type="submission" date="2015-12" db="EMBL/GenBank/DDBJ databases">
        <title>Update maize B73 reference genome by single molecule sequencing technologies.</title>
        <authorList>
            <consortium name="Maize Genome Sequencing Project"/>
            <person name="Ware D."/>
        </authorList>
    </citation>
    <scope>NUCLEOTIDE SEQUENCE [LARGE SCALE GENOMIC DNA]</scope>
    <source>
        <tissue evidence="14">Seedling</tissue>
    </source>
</reference>
<comment type="catalytic activity">
    <reaction evidence="13">
        <text>K(+)(in) + H(+)(out) = K(+)(out) + H(+)(in)</text>
        <dbReference type="Rhea" id="RHEA:29467"/>
        <dbReference type="ChEBI" id="CHEBI:15378"/>
        <dbReference type="ChEBI" id="CHEBI:29103"/>
    </reaction>
</comment>
<sequence length="1143" mass="127159">MGGEAEPDNAVLFVGVSLVLGIASRHLLRGTRVPYTVALLVLGVALGSLEYGTQHGLGKLGAGIRIWANINPDLLLAVFLPALLFESSFSMEVHQIKRCMAQMVLLAGPGVLISTVLLGVAVKLTFPYNWSWKTSLLLGGLLSATDPVAVVALLKELGASKKLSTIIEGESLMNDGTAIVAYQLFYRMVLGRTFDAGSIIKFLSEVSLGAVALGLAFGIMSILWLGFIFNDTIIEIALTLAVSYIAFFTAQDSLEVSGVLTVMTLGMFYAAFAKTAFKGESQQSLHHFWYVSYRNKEMVAYIANTLIFILSGVVIADGVLQNNGHFERHGSSWGFLLLLYVFVQISRVIVVGVLYPMLRHFGYGLDLKEAMILVWSGLRGAVALSLSLSVKRTSDSVQPYLKPEVGTMFVFFTGGIVFLTLIFNGSTTQFLLHILGMDKLLPTKLRILKYTRYEMLKKALEAFGELRDDEELGPADWVTVKKYITCLNDLDYEPEHPHDVGDEDDCMHIMNLTDIRVRLLNGVQAAYWGMLEEGRITQVTANILMRSVDEAMDLVSGQTLCDWKGLKSNVQFPNYYRFLQRSRLPRKLVTYFTVERLESGCYICAAFLRAHRIARRQLHDFLGDSEVARTVIDESNAEGEEARKFLEDVRVTFPQVLRVLKTRQVTYSVLTHLSEYIQNLQKTGLLEEKEMVHLDDALQTDLKKLQRNPPIVKMPRVSDLLNTHPLVGALPAAVRDTLLSNTKETLRGQGTTLYREGSRPTGIWLVSIGVVKWTSQRLSRRHSLDPILSHGSTLGLYEVLIGKPYICDMTTDSMVQCFFIETEKIEELLHSDPSIEIFLWQESALVLARLLVPHRFEKMGMHEMRVLVAERSTMNIYIKGEDLEVEQNCIGILLEGFLKIENLTLITPPALLLPWNADLSLFGLESSDYCHTARRYQVEARARIIFFDEAEAAHLHVQTSASLPQGEPARSMSKEHSGLLSWPESFRRSRGSLGLAAEMLPGGLSSRALQLSMYGGSVVSLSSGQQGHRRQRPRHRVQAATTMTNQKKHSSSYPRMPSISKERHLLSVQSEGSNMKRVAALPEVAATAPAPAGAAQGQRRAMNLQEEYNSSEDSAGEEVIVRVDSPSMLSFRESTAVPPPQEQ</sequence>
<evidence type="ECO:0000256" key="3">
    <source>
        <dbReference type="ARBA" id="ARBA00022475"/>
    </source>
</evidence>
<accession>A0A1D6KH91</accession>
<dbReference type="Gene3D" id="6.10.140.1330">
    <property type="match status" value="1"/>
</dbReference>
<evidence type="ECO:0000256" key="8">
    <source>
        <dbReference type="ARBA" id="ARBA00023053"/>
    </source>
</evidence>
<protein>
    <submittedName>
        <fullName evidence="14">Sodium/hydrogen exchanger 7</fullName>
    </submittedName>
</protein>
<dbReference type="Gene3D" id="2.60.120.10">
    <property type="entry name" value="Jelly Rolls"/>
    <property type="match status" value="1"/>
</dbReference>
<dbReference type="InterPro" id="IPR018490">
    <property type="entry name" value="cNMP-bd_dom_sf"/>
</dbReference>
<evidence type="ECO:0000256" key="12">
    <source>
        <dbReference type="ARBA" id="ARBA00047524"/>
    </source>
</evidence>
<dbReference type="AlphaFoldDB" id="A0A1D6KH91"/>
<comment type="subcellular location">
    <subcellularLocation>
        <location evidence="1">Cell membrane</location>
        <topology evidence="1">Multi-pass membrane protein</topology>
    </subcellularLocation>
</comment>
<dbReference type="SUPFAM" id="SSF51206">
    <property type="entry name" value="cAMP-binding domain-like"/>
    <property type="match status" value="1"/>
</dbReference>
<keyword evidence="9" id="KW-0406">Ion transport</keyword>
<dbReference type="InterPro" id="IPR014710">
    <property type="entry name" value="RmlC-like_jellyroll"/>
</dbReference>
<organism evidence="14">
    <name type="scientific">Zea mays</name>
    <name type="common">Maize</name>
    <dbReference type="NCBI Taxonomy" id="4577"/>
    <lineage>
        <taxon>Eukaryota</taxon>
        <taxon>Viridiplantae</taxon>
        <taxon>Streptophyta</taxon>
        <taxon>Embryophyta</taxon>
        <taxon>Tracheophyta</taxon>
        <taxon>Spermatophyta</taxon>
        <taxon>Magnoliopsida</taxon>
        <taxon>Liliopsida</taxon>
        <taxon>Poales</taxon>
        <taxon>Poaceae</taxon>
        <taxon>PACMAD clade</taxon>
        <taxon>Panicoideae</taxon>
        <taxon>Andropogonodae</taxon>
        <taxon>Andropogoneae</taxon>
        <taxon>Tripsacinae</taxon>
        <taxon>Zea</taxon>
    </lineage>
</organism>
<name>A0A1D6KH91_MAIZE</name>
<comment type="catalytic activity">
    <reaction evidence="12">
        <text>Na(+)(in) + H(+)(out) = Na(+)(out) + H(+)(in)</text>
        <dbReference type="Rhea" id="RHEA:29419"/>
        <dbReference type="ChEBI" id="CHEBI:15378"/>
        <dbReference type="ChEBI" id="CHEBI:29101"/>
    </reaction>
</comment>
<dbReference type="Pfam" id="PF00027">
    <property type="entry name" value="cNMP_binding"/>
    <property type="match status" value="1"/>
</dbReference>
<dbReference type="InterPro" id="IPR000595">
    <property type="entry name" value="cNMP-bd_dom"/>
</dbReference>
<keyword evidence="11" id="KW-0739">Sodium transport</keyword>
<dbReference type="PANTHER" id="PTHR10110:SF86">
    <property type="entry name" value="SODIUM_HYDROGEN EXCHANGER 7"/>
    <property type="match status" value="1"/>
</dbReference>
<keyword evidence="10" id="KW-0472">Membrane</keyword>
<dbReference type="CDD" id="cd00038">
    <property type="entry name" value="CAP_ED"/>
    <property type="match status" value="1"/>
</dbReference>
<dbReference type="EMBL" id="CM007647">
    <property type="protein sequence ID" value="ONM02406.1"/>
    <property type="molecule type" value="Genomic_DNA"/>
</dbReference>
<keyword evidence="4" id="KW-0633">Potassium transport</keyword>
<keyword evidence="7" id="KW-1133">Transmembrane helix</keyword>
<proteinExistence type="predicted"/>
<dbReference type="Pfam" id="PF00999">
    <property type="entry name" value="Na_H_Exchanger"/>
    <property type="match status" value="1"/>
</dbReference>
<dbReference type="FunFam" id="2.60.120.10:FF:000090">
    <property type="entry name" value="Sodium/hydrogen exchanger 7"/>
    <property type="match status" value="1"/>
</dbReference>
<evidence type="ECO:0000256" key="10">
    <source>
        <dbReference type="ARBA" id="ARBA00023136"/>
    </source>
</evidence>
<dbReference type="PROSITE" id="PS50042">
    <property type="entry name" value="CNMP_BINDING_3"/>
    <property type="match status" value="1"/>
</dbReference>
<dbReference type="GO" id="GO:0005886">
    <property type="term" value="C:plasma membrane"/>
    <property type="evidence" value="ECO:0007669"/>
    <property type="project" value="UniProtKB-SubCell"/>
</dbReference>
<keyword evidence="8" id="KW-0915">Sodium</keyword>
<dbReference type="InterPro" id="IPR006153">
    <property type="entry name" value="Cation/H_exchanger_TM"/>
</dbReference>
<evidence type="ECO:0000256" key="6">
    <source>
        <dbReference type="ARBA" id="ARBA00022958"/>
    </source>
</evidence>
<dbReference type="ExpressionAtlas" id="A0A1D6KH91">
    <property type="expression patterns" value="baseline and differential"/>
</dbReference>